<dbReference type="RefSeq" id="WP_380329414.1">
    <property type="nucleotide sequence ID" value="NZ_JBHYPW010000056.1"/>
</dbReference>
<organism evidence="2 3">
    <name type="scientific">Kitasatospora phosalacinea</name>
    <dbReference type="NCBI Taxonomy" id="2065"/>
    <lineage>
        <taxon>Bacteria</taxon>
        <taxon>Bacillati</taxon>
        <taxon>Actinomycetota</taxon>
        <taxon>Actinomycetes</taxon>
        <taxon>Kitasatosporales</taxon>
        <taxon>Streptomycetaceae</taxon>
        <taxon>Kitasatospora</taxon>
    </lineage>
</organism>
<accession>A0ABW6GR97</accession>
<evidence type="ECO:0000313" key="3">
    <source>
        <dbReference type="Proteomes" id="UP001599542"/>
    </source>
</evidence>
<dbReference type="EMBL" id="JBHYPX010000058">
    <property type="protein sequence ID" value="MFE1355292.1"/>
    <property type="molecule type" value="Genomic_DNA"/>
</dbReference>
<sequence>MGAQMPAELRATLNRSHPPEWAIGCPLPYCQAKPGTPCRSPRGRAVPLGVHPSRADAYATTLAA</sequence>
<evidence type="ECO:0000259" key="1">
    <source>
        <dbReference type="Pfam" id="PF24623"/>
    </source>
</evidence>
<gene>
    <name evidence="2" type="ORF">ACFW6T_25200</name>
</gene>
<evidence type="ECO:0000313" key="2">
    <source>
        <dbReference type="EMBL" id="MFE1355292.1"/>
    </source>
</evidence>
<proteinExistence type="predicted"/>
<reference evidence="2 3" key="1">
    <citation type="submission" date="2024-09" db="EMBL/GenBank/DDBJ databases">
        <title>The Natural Products Discovery Center: Release of the First 8490 Sequenced Strains for Exploring Actinobacteria Biosynthetic Diversity.</title>
        <authorList>
            <person name="Kalkreuter E."/>
            <person name="Kautsar S.A."/>
            <person name="Yang D."/>
            <person name="Bader C.D."/>
            <person name="Teijaro C.N."/>
            <person name="Fluegel L."/>
            <person name="Davis C.M."/>
            <person name="Simpson J.R."/>
            <person name="Lauterbach L."/>
            <person name="Steele A.D."/>
            <person name="Gui C."/>
            <person name="Meng S."/>
            <person name="Li G."/>
            <person name="Viehrig K."/>
            <person name="Ye F."/>
            <person name="Su P."/>
            <person name="Kiefer A.F."/>
            <person name="Nichols A."/>
            <person name="Cepeda A.J."/>
            <person name="Yan W."/>
            <person name="Fan B."/>
            <person name="Jiang Y."/>
            <person name="Adhikari A."/>
            <person name="Zheng C.-J."/>
            <person name="Schuster L."/>
            <person name="Cowan T.M."/>
            <person name="Smanski M.J."/>
            <person name="Chevrette M.G."/>
            <person name="De Carvalho L.P.S."/>
            <person name="Shen B."/>
        </authorList>
    </citation>
    <scope>NUCLEOTIDE SEQUENCE [LARGE SCALE GENOMIC DNA]</scope>
    <source>
        <strain evidence="2 3">NPDC058753</strain>
    </source>
</reference>
<protein>
    <recommendedName>
        <fullName evidence="1">DNA-binding phage zinc finger domain-containing protein</fullName>
    </recommendedName>
</protein>
<dbReference type="Proteomes" id="UP001599542">
    <property type="component" value="Unassembled WGS sequence"/>
</dbReference>
<comment type="caution">
    <text evidence="2">The sequence shown here is derived from an EMBL/GenBank/DDBJ whole genome shotgun (WGS) entry which is preliminary data.</text>
</comment>
<name>A0ABW6GR97_9ACTN</name>
<feature type="domain" description="DNA-binding phage zinc finger" evidence="1">
    <location>
        <begin position="20"/>
        <end position="62"/>
    </location>
</feature>
<dbReference type="InterPro" id="IPR056911">
    <property type="entry name" value="Phage_Znf_bind_put"/>
</dbReference>
<dbReference type="Pfam" id="PF24623">
    <property type="entry name" value="Phage_zn_bind_8"/>
    <property type="match status" value="1"/>
</dbReference>
<keyword evidence="3" id="KW-1185">Reference proteome</keyword>